<accession>A0A183PNS8</accession>
<dbReference type="SMART" id="SM00365">
    <property type="entry name" value="LRR_SD22"/>
    <property type="match status" value="4"/>
</dbReference>
<feature type="domain" description="Disease resistance R13L4/SHOC-2-like LRR" evidence="2">
    <location>
        <begin position="82"/>
        <end position="196"/>
    </location>
</feature>
<dbReference type="EMBL" id="UZAL01036613">
    <property type="protein sequence ID" value="VDP70151.1"/>
    <property type="molecule type" value="Genomic_DNA"/>
</dbReference>
<sequence length="351" mass="39567">MNLQQIPNAIFKDLSFIKDLFLYGNKLTTLPSSISHLTNLKRLLLQQNWLTASGIPNEITKLTNLEQLDLRYNRLDGPLPTCICGLYNLEHLLLTYNKLTHIVDEIKYLKRLSVLVVSRNLIRQDLPSSIGELTKLVKLDLSFNHITFLPDSIGKCTSLRDLNLQHNQLTKLPDSIGNLVNLCRLSIKTEKVKKQAEYVESNRQVKENIRADKQKYVEKLATTAENDAREGNMKQLHDTTKKLTGIHSKPERPVKNEEGEPVTGIQEQRNRQVECIKELLNRSAPLNPLDIEAAPTDISIDVTPPSSDEEIMTIGHIKSGKAAGPDNIPAKAVKSDIEVTAKILHVLLRMI</sequence>
<dbReference type="STRING" id="31246.A0A183PNS8"/>
<dbReference type="PROSITE" id="PS51450">
    <property type="entry name" value="LRR"/>
    <property type="match status" value="3"/>
</dbReference>
<evidence type="ECO:0000313" key="3">
    <source>
        <dbReference type="EMBL" id="VDP70151.1"/>
    </source>
</evidence>
<feature type="compositionally biased region" description="Basic and acidic residues" evidence="1">
    <location>
        <begin position="248"/>
        <end position="258"/>
    </location>
</feature>
<dbReference type="InterPro" id="IPR032675">
    <property type="entry name" value="LRR_dom_sf"/>
</dbReference>
<dbReference type="Proteomes" id="UP000269396">
    <property type="component" value="Unassembled WGS sequence"/>
</dbReference>
<dbReference type="InterPro" id="IPR050216">
    <property type="entry name" value="LRR_domain-containing"/>
</dbReference>
<evidence type="ECO:0000256" key="1">
    <source>
        <dbReference type="SAM" id="MobiDB-lite"/>
    </source>
</evidence>
<dbReference type="InterPro" id="IPR003591">
    <property type="entry name" value="Leu-rich_rpt_typical-subtyp"/>
</dbReference>
<reference evidence="3 4" key="1">
    <citation type="submission" date="2018-11" db="EMBL/GenBank/DDBJ databases">
        <authorList>
            <consortium name="Pathogen Informatics"/>
        </authorList>
    </citation>
    <scope>NUCLEOTIDE SEQUENCE [LARGE SCALE GENOMIC DNA]</scope>
    <source>
        <strain>Denwood</strain>
        <strain evidence="4">Zambia</strain>
    </source>
</reference>
<name>A0A183PNS8_9TREM</name>
<dbReference type="Pfam" id="PF23598">
    <property type="entry name" value="LRR_14"/>
    <property type="match status" value="1"/>
</dbReference>
<dbReference type="InterPro" id="IPR055414">
    <property type="entry name" value="LRR_R13L4/SHOC2-like"/>
</dbReference>
<organism evidence="3 4">
    <name type="scientific">Schistosoma mattheei</name>
    <dbReference type="NCBI Taxonomy" id="31246"/>
    <lineage>
        <taxon>Eukaryota</taxon>
        <taxon>Metazoa</taxon>
        <taxon>Spiralia</taxon>
        <taxon>Lophotrochozoa</taxon>
        <taxon>Platyhelminthes</taxon>
        <taxon>Trematoda</taxon>
        <taxon>Digenea</taxon>
        <taxon>Strigeidida</taxon>
        <taxon>Schistosomatoidea</taxon>
        <taxon>Schistosomatidae</taxon>
        <taxon>Schistosoma</taxon>
    </lineage>
</organism>
<evidence type="ECO:0000259" key="2">
    <source>
        <dbReference type="Pfam" id="PF23598"/>
    </source>
</evidence>
<dbReference type="GO" id="GO:0005737">
    <property type="term" value="C:cytoplasm"/>
    <property type="evidence" value="ECO:0007669"/>
    <property type="project" value="TreeGrafter"/>
</dbReference>
<dbReference type="PANTHER" id="PTHR48051">
    <property type="match status" value="1"/>
</dbReference>
<dbReference type="Gene3D" id="3.80.10.10">
    <property type="entry name" value="Ribonuclease Inhibitor"/>
    <property type="match status" value="2"/>
</dbReference>
<proteinExistence type="predicted"/>
<dbReference type="InterPro" id="IPR001611">
    <property type="entry name" value="Leu-rich_rpt"/>
</dbReference>
<dbReference type="SUPFAM" id="SSF52058">
    <property type="entry name" value="L domain-like"/>
    <property type="match status" value="1"/>
</dbReference>
<keyword evidence="4" id="KW-1185">Reference proteome</keyword>
<protein>
    <recommendedName>
        <fullName evidence="2">Disease resistance R13L4/SHOC-2-like LRR domain-containing protein</fullName>
    </recommendedName>
</protein>
<dbReference type="PANTHER" id="PTHR48051:SF1">
    <property type="entry name" value="RAS SUPPRESSOR PROTEIN 1"/>
    <property type="match status" value="1"/>
</dbReference>
<dbReference type="SMART" id="SM00369">
    <property type="entry name" value="LRR_TYP"/>
    <property type="match status" value="5"/>
</dbReference>
<dbReference type="AlphaFoldDB" id="A0A183PNS8"/>
<dbReference type="Pfam" id="PF13855">
    <property type="entry name" value="LRR_8"/>
    <property type="match status" value="1"/>
</dbReference>
<gene>
    <name evidence="3" type="ORF">SMTD_LOCUS16014</name>
</gene>
<evidence type="ECO:0000313" key="4">
    <source>
        <dbReference type="Proteomes" id="UP000269396"/>
    </source>
</evidence>
<feature type="region of interest" description="Disordered" evidence="1">
    <location>
        <begin position="246"/>
        <end position="265"/>
    </location>
</feature>